<accession>A0A1I7Z426</accession>
<keyword evidence="1" id="KW-0677">Repeat</keyword>
<evidence type="ECO:0000259" key="4">
    <source>
        <dbReference type="SMART" id="SM00322"/>
    </source>
</evidence>
<dbReference type="InterPro" id="IPR004088">
    <property type="entry name" value="KH_dom_type_1"/>
</dbReference>
<evidence type="ECO:0000256" key="3">
    <source>
        <dbReference type="SAM" id="MobiDB-lite"/>
    </source>
</evidence>
<dbReference type="SUPFAM" id="SSF54791">
    <property type="entry name" value="Eukaryotic type KH-domain (KH-domain type I)"/>
    <property type="match status" value="2"/>
</dbReference>
<sequence length="332" mass="36079">MTTHQAPHQQQFQQQQQPVAMPNRAPSTGQMQHPTGPPLSANFSDHRQAPIGMQHHQQEYRRNVGGGHPQRPFTRESSLPLRIVVNSRYVGAIIGQGGATISDLSRESGARCVIDQQRNRNVAVADPTSMEKIISIYGSLDACSKACVKILEIVRREMEKDHTATDEHELKIRALNELVGRLIGKSGKTIKSIKTDTGAYVSVSNDPGNIYDLGATQPYSGYVVERSITVRARDLEAVSRAEHMISSNLRKSFETDGQKVGVPEAPRSSCDDKQMYNAGAFGGLPIAPYLGVPGQSGVPHPGFFGNYPLTGQSRSVKLFVPNSVIGALIGSK</sequence>
<feature type="region of interest" description="Disordered" evidence="3">
    <location>
        <begin position="1"/>
        <end position="40"/>
    </location>
</feature>
<proteinExistence type="predicted"/>
<evidence type="ECO:0000256" key="2">
    <source>
        <dbReference type="PROSITE-ProRule" id="PRU00117"/>
    </source>
</evidence>
<dbReference type="InterPro" id="IPR004087">
    <property type="entry name" value="KH_dom"/>
</dbReference>
<dbReference type="Pfam" id="PF00013">
    <property type="entry name" value="KH_1"/>
    <property type="match status" value="2"/>
</dbReference>
<dbReference type="SMART" id="SM00322">
    <property type="entry name" value="KH"/>
    <property type="match status" value="2"/>
</dbReference>
<feature type="domain" description="K Homology" evidence="4">
    <location>
        <begin position="164"/>
        <end position="250"/>
    </location>
</feature>
<dbReference type="AlphaFoldDB" id="A0A1I7Z426"/>
<feature type="domain" description="K Homology" evidence="4">
    <location>
        <begin position="77"/>
        <end position="155"/>
    </location>
</feature>
<keyword evidence="2" id="KW-0694">RNA-binding</keyword>
<dbReference type="WBParaSite" id="L893_g22715.t1">
    <property type="protein sequence ID" value="L893_g22715.t1"/>
    <property type="gene ID" value="L893_g22715"/>
</dbReference>
<dbReference type="PANTHER" id="PTHR10288">
    <property type="entry name" value="KH DOMAIN CONTAINING RNA BINDING PROTEIN"/>
    <property type="match status" value="1"/>
</dbReference>
<evidence type="ECO:0000313" key="5">
    <source>
        <dbReference type="Proteomes" id="UP000095287"/>
    </source>
</evidence>
<dbReference type="GO" id="GO:0003723">
    <property type="term" value="F:RNA binding"/>
    <property type="evidence" value="ECO:0007669"/>
    <property type="project" value="UniProtKB-UniRule"/>
</dbReference>
<dbReference type="Gene3D" id="3.30.1370.10">
    <property type="entry name" value="K Homology domain, type 1"/>
    <property type="match status" value="2"/>
</dbReference>
<name>A0A1I7Z426_9BILA</name>
<protein>
    <submittedName>
        <fullName evidence="6">KH domain-containing protein</fullName>
    </submittedName>
</protein>
<dbReference type="InterPro" id="IPR036612">
    <property type="entry name" value="KH_dom_type_1_sf"/>
</dbReference>
<reference evidence="6" key="1">
    <citation type="submission" date="2016-11" db="UniProtKB">
        <authorList>
            <consortium name="WormBaseParasite"/>
        </authorList>
    </citation>
    <scope>IDENTIFICATION</scope>
</reference>
<dbReference type="Proteomes" id="UP000095287">
    <property type="component" value="Unplaced"/>
</dbReference>
<evidence type="ECO:0000313" key="6">
    <source>
        <dbReference type="WBParaSite" id="L893_g22715.t1"/>
    </source>
</evidence>
<evidence type="ECO:0000256" key="1">
    <source>
        <dbReference type="ARBA" id="ARBA00022737"/>
    </source>
</evidence>
<keyword evidence="5" id="KW-1185">Reference proteome</keyword>
<dbReference type="PROSITE" id="PS50084">
    <property type="entry name" value="KH_TYPE_1"/>
    <property type="match status" value="2"/>
</dbReference>
<organism evidence="5 6">
    <name type="scientific">Steinernema glaseri</name>
    <dbReference type="NCBI Taxonomy" id="37863"/>
    <lineage>
        <taxon>Eukaryota</taxon>
        <taxon>Metazoa</taxon>
        <taxon>Ecdysozoa</taxon>
        <taxon>Nematoda</taxon>
        <taxon>Chromadorea</taxon>
        <taxon>Rhabditida</taxon>
        <taxon>Tylenchina</taxon>
        <taxon>Panagrolaimomorpha</taxon>
        <taxon>Strongyloidoidea</taxon>
        <taxon>Steinernematidae</taxon>
        <taxon>Steinernema</taxon>
    </lineage>
</organism>